<dbReference type="InterPro" id="IPR000150">
    <property type="entry name" value="Cof"/>
</dbReference>
<keyword evidence="2" id="KW-1185">Reference proteome</keyword>
<dbReference type="NCBIfam" id="TIGR00099">
    <property type="entry name" value="Cof-subfamily"/>
    <property type="match status" value="1"/>
</dbReference>
<name>A0ABW3UI29_9BACL</name>
<accession>A0ABW3UI29</accession>
<dbReference type="PANTHER" id="PTHR10000:SF8">
    <property type="entry name" value="HAD SUPERFAMILY HYDROLASE-LIKE, TYPE 3"/>
    <property type="match status" value="1"/>
</dbReference>
<dbReference type="InterPro" id="IPR006379">
    <property type="entry name" value="HAD-SF_hydro_IIB"/>
</dbReference>
<dbReference type="InterPro" id="IPR023214">
    <property type="entry name" value="HAD_sf"/>
</dbReference>
<evidence type="ECO:0000313" key="1">
    <source>
        <dbReference type="EMBL" id="MFD1220325.1"/>
    </source>
</evidence>
<dbReference type="SFLD" id="SFLDG01140">
    <property type="entry name" value="C2.B:_Phosphomannomutase_and_P"/>
    <property type="match status" value="1"/>
</dbReference>
<dbReference type="GO" id="GO:0016787">
    <property type="term" value="F:hydrolase activity"/>
    <property type="evidence" value="ECO:0007669"/>
    <property type="project" value="UniProtKB-KW"/>
</dbReference>
<dbReference type="Proteomes" id="UP001597180">
    <property type="component" value="Unassembled WGS sequence"/>
</dbReference>
<dbReference type="NCBIfam" id="TIGR01484">
    <property type="entry name" value="HAD-SF-IIB"/>
    <property type="match status" value="1"/>
</dbReference>
<organism evidence="1 2">
    <name type="scientific">Paenibacillus vulneris</name>
    <dbReference type="NCBI Taxonomy" id="1133364"/>
    <lineage>
        <taxon>Bacteria</taxon>
        <taxon>Bacillati</taxon>
        <taxon>Bacillota</taxon>
        <taxon>Bacilli</taxon>
        <taxon>Bacillales</taxon>
        <taxon>Paenibacillaceae</taxon>
        <taxon>Paenibacillus</taxon>
    </lineage>
</organism>
<dbReference type="Gene3D" id="3.40.50.1000">
    <property type="entry name" value="HAD superfamily/HAD-like"/>
    <property type="match status" value="1"/>
</dbReference>
<comment type="caution">
    <text evidence="1">The sequence shown here is derived from an EMBL/GenBank/DDBJ whole genome shotgun (WGS) entry which is preliminary data.</text>
</comment>
<dbReference type="CDD" id="cd07516">
    <property type="entry name" value="HAD_Pase"/>
    <property type="match status" value="1"/>
</dbReference>
<dbReference type="InterPro" id="IPR036412">
    <property type="entry name" value="HAD-like_sf"/>
</dbReference>
<proteinExistence type="predicted"/>
<dbReference type="SFLD" id="SFLDS00003">
    <property type="entry name" value="Haloacid_Dehalogenase"/>
    <property type="match status" value="1"/>
</dbReference>
<dbReference type="EC" id="3.-.-.-" evidence="1"/>
<dbReference type="EC" id="3.1.3.-" evidence="1"/>
<sequence>MKVSAVVLDLDGTYLDSRKQVSERNLKAVLACHEQGIPILIATARPPRSVQDLLPEPIRNIGVIIYYNGALIINEALNLREHYPINPAISKELMDYIFTHESDPYLSVEAEDSWFSSRELDYMEMMHINHKPRVVSLEEMQLLSPSKILISHYDDVQPLIDRFGHKVNLVVTDSGTLIQISSKEASKENAVSRICERLGVPMEEVMVFGDDFNDAGLFQRCGYAIAMGNAIKELKDMAYVVTETNDNDGVAVVLERLCK</sequence>
<dbReference type="Pfam" id="PF08282">
    <property type="entry name" value="Hydrolase_3"/>
    <property type="match status" value="1"/>
</dbReference>
<keyword evidence="1" id="KW-0378">Hydrolase</keyword>
<gene>
    <name evidence="1" type="ORF">ACFQ4B_09355</name>
</gene>
<dbReference type="SUPFAM" id="SSF56784">
    <property type="entry name" value="HAD-like"/>
    <property type="match status" value="1"/>
</dbReference>
<dbReference type="Gene3D" id="3.30.1240.10">
    <property type="match status" value="1"/>
</dbReference>
<evidence type="ECO:0000313" key="2">
    <source>
        <dbReference type="Proteomes" id="UP001597180"/>
    </source>
</evidence>
<dbReference type="EMBL" id="JBHTLU010000013">
    <property type="protein sequence ID" value="MFD1220325.1"/>
    <property type="molecule type" value="Genomic_DNA"/>
</dbReference>
<dbReference type="PANTHER" id="PTHR10000">
    <property type="entry name" value="PHOSPHOSERINE PHOSPHATASE"/>
    <property type="match status" value="1"/>
</dbReference>
<protein>
    <submittedName>
        <fullName evidence="1">HAD family hydrolase</fullName>
        <ecNumber evidence="1">3.-.-.-</ecNumber>
        <ecNumber evidence="1">3.1.3.-</ecNumber>
    </submittedName>
</protein>
<reference evidence="2" key="1">
    <citation type="journal article" date="2019" name="Int. J. Syst. Evol. Microbiol.">
        <title>The Global Catalogue of Microorganisms (GCM) 10K type strain sequencing project: providing services to taxonomists for standard genome sequencing and annotation.</title>
        <authorList>
            <consortium name="The Broad Institute Genomics Platform"/>
            <consortium name="The Broad Institute Genome Sequencing Center for Infectious Disease"/>
            <person name="Wu L."/>
            <person name="Ma J."/>
        </authorList>
    </citation>
    <scope>NUCLEOTIDE SEQUENCE [LARGE SCALE GENOMIC DNA]</scope>
    <source>
        <strain evidence="2">CCUG 53270</strain>
    </source>
</reference>
<dbReference type="RefSeq" id="WP_345587016.1">
    <property type="nucleotide sequence ID" value="NZ_BAABJG010000006.1"/>
</dbReference>